<dbReference type="AlphaFoldDB" id="A0A0B7AGG9"/>
<dbReference type="EMBL" id="HACG01033016">
    <property type="protein sequence ID" value="CEK79881.1"/>
    <property type="molecule type" value="Transcribed_RNA"/>
</dbReference>
<protein>
    <submittedName>
        <fullName evidence="2">Uncharacterized protein</fullName>
    </submittedName>
</protein>
<evidence type="ECO:0000313" key="1">
    <source>
        <dbReference type="EMBL" id="CEK79881.1"/>
    </source>
</evidence>
<dbReference type="EMBL" id="HACG01033018">
    <property type="protein sequence ID" value="CEK79883.1"/>
    <property type="molecule type" value="Transcribed_RNA"/>
</dbReference>
<reference evidence="2" key="1">
    <citation type="submission" date="2014-12" db="EMBL/GenBank/DDBJ databases">
        <title>Insight into the proteome of Arion vulgaris.</title>
        <authorList>
            <person name="Aradska J."/>
            <person name="Bulat T."/>
            <person name="Smidak R."/>
            <person name="Sarate P."/>
            <person name="Gangsoo J."/>
            <person name="Sialana F."/>
            <person name="Bilban M."/>
            <person name="Lubec G."/>
        </authorList>
    </citation>
    <scope>NUCLEOTIDE SEQUENCE</scope>
    <source>
        <tissue evidence="2">Skin</tissue>
    </source>
</reference>
<proteinExistence type="predicted"/>
<name>A0A0B7AGG9_9EUPU</name>
<organism evidence="2">
    <name type="scientific">Arion vulgaris</name>
    <dbReference type="NCBI Taxonomy" id="1028688"/>
    <lineage>
        <taxon>Eukaryota</taxon>
        <taxon>Metazoa</taxon>
        <taxon>Spiralia</taxon>
        <taxon>Lophotrochozoa</taxon>
        <taxon>Mollusca</taxon>
        <taxon>Gastropoda</taxon>
        <taxon>Heterobranchia</taxon>
        <taxon>Euthyneura</taxon>
        <taxon>Panpulmonata</taxon>
        <taxon>Eupulmonata</taxon>
        <taxon>Stylommatophora</taxon>
        <taxon>Helicina</taxon>
        <taxon>Arionoidea</taxon>
        <taxon>Arionidae</taxon>
        <taxon>Arion</taxon>
    </lineage>
</organism>
<evidence type="ECO:0000313" key="2">
    <source>
        <dbReference type="EMBL" id="CEK79883.1"/>
    </source>
</evidence>
<sequence length="50" mass="5698">MTCEEDKQMSYVTLTNKCQLSHMFIGTQICQMSQCPQKQTNVGCHNVSKN</sequence>
<accession>A0A0B7AGG9</accession>
<gene>
    <name evidence="2" type="primary">ORF117999</name>
    <name evidence="1" type="synonym">ORF117962</name>
</gene>